<accession>A0A2U2AU23</accession>
<evidence type="ECO:0000313" key="5">
    <source>
        <dbReference type="Proteomes" id="UP000245217"/>
    </source>
</evidence>
<keyword evidence="1" id="KW-0812">Transmembrane</keyword>
<evidence type="ECO:0000313" key="3">
    <source>
        <dbReference type="EMBL" id="PWD93909.1"/>
    </source>
</evidence>
<keyword evidence="5" id="KW-1185">Reference proteome</keyword>
<dbReference type="RefSeq" id="WP_109201219.1">
    <property type="nucleotide sequence ID" value="NZ_QEWS01000002.1"/>
</dbReference>
<organism evidence="2 4">
    <name type="scientific">Ignatzschineria cameli</name>
    <dbReference type="NCBI Taxonomy" id="2182793"/>
    <lineage>
        <taxon>Bacteria</taxon>
        <taxon>Pseudomonadati</taxon>
        <taxon>Pseudomonadota</taxon>
        <taxon>Gammaproteobacteria</taxon>
        <taxon>Cardiobacteriales</taxon>
        <taxon>Ignatzschineriaceae</taxon>
        <taxon>Ignatzschineria</taxon>
    </lineage>
</organism>
<comment type="caution">
    <text evidence="2">The sequence shown here is derived from an EMBL/GenBank/DDBJ whole genome shotgun (WGS) entry which is preliminary data.</text>
</comment>
<dbReference type="AlphaFoldDB" id="A0A2U2AU23"/>
<proteinExistence type="predicted"/>
<evidence type="ECO:0000313" key="2">
    <source>
        <dbReference type="EMBL" id="PWD88218.1"/>
    </source>
</evidence>
<reference evidence="2" key="1">
    <citation type="journal article" date="2018" name="Genome Announc.">
        <title>Ignatzschineria cameli sp. nov., isolated from necrotic foot tissue of dromedaries (Camelus dromedarius) and associated maggots (Wohlfahrtia species) in Dubai.</title>
        <authorList>
            <person name="Tsang C.C."/>
            <person name="Tang J.Y."/>
            <person name="Fong J.Y."/>
            <person name="Kinne J."/>
            <person name="Lee H.H."/>
            <person name="Joseph M."/>
            <person name="Jose S."/>
            <person name="Schuster R.K."/>
            <person name="Tang Y."/>
            <person name="Sivakumar S."/>
            <person name="Chen J.H."/>
            <person name="Teng J.L."/>
            <person name="Lau S.K."/>
            <person name="Wernery U."/>
            <person name="Woo P.C."/>
        </authorList>
    </citation>
    <scope>NUCLEOTIDE SEQUENCE</scope>
    <source>
        <strain evidence="2">UAE-HKU57</strain>
        <strain evidence="3">UAE-HKU58</strain>
    </source>
</reference>
<feature type="transmembrane region" description="Helical" evidence="1">
    <location>
        <begin position="29"/>
        <end position="47"/>
    </location>
</feature>
<reference evidence="4 5" key="2">
    <citation type="submission" date="2018-05" db="EMBL/GenBank/DDBJ databases">
        <title>Ignatzschineria dubaiensis sp. nov., isolated from necrotic foot tissues of dromedaries (Camelus dromedarius) and associated maggots in Dubai, United Arab Emirates.</title>
        <authorList>
            <person name="Tsang C.C."/>
            <person name="Tang J.Y.M."/>
            <person name="Fong J.Y.H."/>
            <person name="Kinne J."/>
            <person name="Lee H.H."/>
            <person name="Joseph M."/>
            <person name="Jose S."/>
            <person name="Schuster R.K."/>
            <person name="Tang Y."/>
            <person name="Sivakumar S."/>
            <person name="Chen J.H.K."/>
            <person name="Teng J.L.L."/>
            <person name="Lau S.K.P."/>
            <person name="Wernery U."/>
            <person name="Woo P.C.Y."/>
        </authorList>
    </citation>
    <scope>NUCLEOTIDE SEQUENCE [LARGE SCALE GENOMIC DNA]</scope>
    <source>
        <strain evidence="4">UAE-HKU57</strain>
        <strain evidence="5">UAE-HKU58</strain>
    </source>
</reference>
<dbReference type="Proteomes" id="UP000245059">
    <property type="component" value="Unassembled WGS sequence"/>
</dbReference>
<name>A0A2U2AU23_9GAMM</name>
<keyword evidence="1" id="KW-1133">Transmembrane helix</keyword>
<evidence type="ECO:0000256" key="1">
    <source>
        <dbReference type="SAM" id="Phobius"/>
    </source>
</evidence>
<dbReference type="EMBL" id="QEWV01000002">
    <property type="protein sequence ID" value="PWD93909.1"/>
    <property type="molecule type" value="Genomic_DNA"/>
</dbReference>
<gene>
    <name evidence="2" type="ORF">DC077_02820</name>
    <name evidence="3" type="ORF">DC078_03565</name>
</gene>
<keyword evidence="1" id="KW-0472">Membrane</keyword>
<dbReference type="EMBL" id="QEWW01000001">
    <property type="protein sequence ID" value="PWD88218.1"/>
    <property type="molecule type" value="Genomic_DNA"/>
</dbReference>
<dbReference type="Proteomes" id="UP000245217">
    <property type="component" value="Unassembled WGS sequence"/>
</dbReference>
<evidence type="ECO:0000313" key="4">
    <source>
        <dbReference type="Proteomes" id="UP000245059"/>
    </source>
</evidence>
<sequence length="117" mass="13170">MSNENSSRNKEISVSHQAQLSHLLKNLKVLAVSLLLAGILLLVGIQFMNFSPAVELGLLLFFGLCGALYLVGRGRSFLLQYQSIEAKIEAERVRESEKIALKQDESKWKRDHRSSEN</sequence>
<protein>
    <submittedName>
        <fullName evidence="2">Uncharacterized protein</fullName>
    </submittedName>
</protein>
<feature type="transmembrane region" description="Helical" evidence="1">
    <location>
        <begin position="53"/>
        <end position="72"/>
    </location>
</feature>